<feature type="compositionally biased region" description="Basic and acidic residues" evidence="1">
    <location>
        <begin position="8"/>
        <end position="23"/>
    </location>
</feature>
<feature type="non-terminal residue" evidence="2">
    <location>
        <position position="1"/>
    </location>
</feature>
<protein>
    <submittedName>
        <fullName evidence="2">Gamma-irradiation and mitomycin c induced 1</fullName>
    </submittedName>
</protein>
<comment type="caution">
    <text evidence="2">The sequence shown here is derived from an EMBL/GenBank/DDBJ whole genome shotgun (WGS) entry which is preliminary data.</text>
</comment>
<proteinExistence type="predicted"/>
<name>A0A5A7RH06_STRAF</name>
<dbReference type="AlphaFoldDB" id="A0A5A7RH06"/>
<organism evidence="2 3">
    <name type="scientific">Striga asiatica</name>
    <name type="common">Asiatic witchweed</name>
    <name type="synonym">Buchnera asiatica</name>
    <dbReference type="NCBI Taxonomy" id="4170"/>
    <lineage>
        <taxon>Eukaryota</taxon>
        <taxon>Viridiplantae</taxon>
        <taxon>Streptophyta</taxon>
        <taxon>Embryophyta</taxon>
        <taxon>Tracheophyta</taxon>
        <taxon>Spermatophyta</taxon>
        <taxon>Magnoliopsida</taxon>
        <taxon>eudicotyledons</taxon>
        <taxon>Gunneridae</taxon>
        <taxon>Pentapetalae</taxon>
        <taxon>asterids</taxon>
        <taxon>lamiids</taxon>
        <taxon>Lamiales</taxon>
        <taxon>Orobanchaceae</taxon>
        <taxon>Buchnereae</taxon>
        <taxon>Striga</taxon>
    </lineage>
</organism>
<accession>A0A5A7RH06</accession>
<feature type="compositionally biased region" description="Basic and acidic residues" evidence="1">
    <location>
        <begin position="200"/>
        <end position="211"/>
    </location>
</feature>
<dbReference type="Proteomes" id="UP000325081">
    <property type="component" value="Unassembled WGS sequence"/>
</dbReference>
<dbReference type="Pfam" id="PF13589">
    <property type="entry name" value="HATPase_c_3"/>
    <property type="match status" value="1"/>
</dbReference>
<dbReference type="SUPFAM" id="SSF55874">
    <property type="entry name" value="ATPase domain of HSP90 chaperone/DNA topoisomerase II/histidine kinase"/>
    <property type="match status" value="1"/>
</dbReference>
<dbReference type="EMBL" id="BKCP01012736">
    <property type="protein sequence ID" value="GER56466.1"/>
    <property type="molecule type" value="Genomic_DNA"/>
</dbReference>
<evidence type="ECO:0000313" key="2">
    <source>
        <dbReference type="EMBL" id="GER56466.1"/>
    </source>
</evidence>
<reference evidence="3" key="1">
    <citation type="journal article" date="2019" name="Curr. Biol.">
        <title>Genome Sequence of Striga asiatica Provides Insight into the Evolution of Plant Parasitism.</title>
        <authorList>
            <person name="Yoshida S."/>
            <person name="Kim S."/>
            <person name="Wafula E.K."/>
            <person name="Tanskanen J."/>
            <person name="Kim Y.M."/>
            <person name="Honaas L."/>
            <person name="Yang Z."/>
            <person name="Spallek T."/>
            <person name="Conn C.E."/>
            <person name="Ichihashi Y."/>
            <person name="Cheong K."/>
            <person name="Cui S."/>
            <person name="Der J.P."/>
            <person name="Gundlach H."/>
            <person name="Jiao Y."/>
            <person name="Hori C."/>
            <person name="Ishida J.K."/>
            <person name="Kasahara H."/>
            <person name="Kiba T."/>
            <person name="Kim M.S."/>
            <person name="Koo N."/>
            <person name="Laohavisit A."/>
            <person name="Lee Y.H."/>
            <person name="Lumba S."/>
            <person name="McCourt P."/>
            <person name="Mortimer J.C."/>
            <person name="Mutuku J.M."/>
            <person name="Nomura T."/>
            <person name="Sasaki-Sekimoto Y."/>
            <person name="Seto Y."/>
            <person name="Wang Y."/>
            <person name="Wakatake T."/>
            <person name="Sakakibara H."/>
            <person name="Demura T."/>
            <person name="Yamaguchi S."/>
            <person name="Yoneyama K."/>
            <person name="Manabe R.I."/>
            <person name="Nelson D.C."/>
            <person name="Schulman A.H."/>
            <person name="Timko M.P."/>
            <person name="dePamphilis C.W."/>
            <person name="Choi D."/>
            <person name="Shirasu K."/>
        </authorList>
    </citation>
    <scope>NUCLEOTIDE SEQUENCE [LARGE SCALE GENOMIC DNA]</scope>
    <source>
        <strain evidence="3">cv. UVA1</strain>
    </source>
</reference>
<feature type="region of interest" description="Disordered" evidence="1">
    <location>
        <begin position="1"/>
        <end position="23"/>
    </location>
</feature>
<dbReference type="Gene3D" id="3.30.565.10">
    <property type="entry name" value="Histidine kinase-like ATPase, C-terminal domain"/>
    <property type="match status" value="1"/>
</dbReference>
<feature type="region of interest" description="Disordered" evidence="1">
    <location>
        <begin position="200"/>
        <end position="223"/>
    </location>
</feature>
<keyword evidence="3" id="KW-1185">Reference proteome</keyword>
<dbReference type="InterPro" id="IPR036890">
    <property type="entry name" value="HATPase_C_sf"/>
</dbReference>
<sequence length="223" mass="24584">TSSPVEHQSFDHGKLVEDEDDKRLYVEDGSAKPDAYEGMSDLTPDTDLLKELPDDYTFETALADLIDNSLQALWSNGRGDDKFISVEWHTEKISIFDSGPGMDGTDGNLVKWGKMGASLHRSVRGQAVGGKPYLKPFFGMFGYGGPVATMFLGRRAVVSSKTKNCNKVFPLHLEREALVNASSQRNVGRFMFVLVKTKGGMRDPSEDEKKNSPHGSFTKVGFP</sequence>
<evidence type="ECO:0000313" key="3">
    <source>
        <dbReference type="Proteomes" id="UP000325081"/>
    </source>
</evidence>
<evidence type="ECO:0000256" key="1">
    <source>
        <dbReference type="SAM" id="MobiDB-lite"/>
    </source>
</evidence>
<dbReference type="OrthoDB" id="10036779at2759"/>
<gene>
    <name evidence="2" type="ORF">STAS_34195</name>
</gene>